<evidence type="ECO:0000313" key="3">
    <source>
        <dbReference type="EMBL" id="NGX98934.1"/>
    </source>
</evidence>
<dbReference type="Gene3D" id="3.90.180.10">
    <property type="entry name" value="Medium-chain alcohol dehydrogenases, catalytic domain"/>
    <property type="match status" value="1"/>
</dbReference>
<dbReference type="GO" id="GO:0005829">
    <property type="term" value="C:cytosol"/>
    <property type="evidence" value="ECO:0007669"/>
    <property type="project" value="TreeGrafter"/>
</dbReference>
<dbReference type="GO" id="GO:0003960">
    <property type="term" value="F:quinone reductase (NADPH) activity"/>
    <property type="evidence" value="ECO:0007669"/>
    <property type="project" value="TreeGrafter"/>
</dbReference>
<dbReference type="Proteomes" id="UP000480266">
    <property type="component" value="Unassembled WGS sequence"/>
</dbReference>
<reference evidence="3" key="1">
    <citation type="submission" date="2020-02" db="EMBL/GenBank/DDBJ databases">
        <title>Draft genome sequence of Candidatus Afipia apatlaquensis IBT-C3, a potential strain for decolorization of textile dyes.</title>
        <authorList>
            <person name="Sanchez-Reyes A."/>
            <person name="Breton-Deval L."/>
            <person name="Mangelson H."/>
            <person name="Sanchez-Flores A."/>
        </authorList>
    </citation>
    <scope>NUCLEOTIDE SEQUENCE [LARGE SCALE GENOMIC DNA]</scope>
    <source>
        <strain evidence="3">IBT-C3</strain>
    </source>
</reference>
<dbReference type="GO" id="GO:0035925">
    <property type="term" value="F:mRNA 3'-UTR AU-rich region binding"/>
    <property type="evidence" value="ECO:0007669"/>
    <property type="project" value="TreeGrafter"/>
</dbReference>
<comment type="caution">
    <text evidence="3">The sequence shown here is derived from an EMBL/GenBank/DDBJ whole genome shotgun (WGS) entry which is preliminary data.</text>
</comment>
<name>A0A7C9VSE1_9BRAD</name>
<dbReference type="GO" id="GO:0070402">
    <property type="term" value="F:NADPH binding"/>
    <property type="evidence" value="ECO:0007669"/>
    <property type="project" value="TreeGrafter"/>
</dbReference>
<organism evidence="3 4">
    <name type="scientific">Candidatus Afipia apatlaquensis</name>
    <dbReference type="NCBI Taxonomy" id="2712852"/>
    <lineage>
        <taxon>Bacteria</taxon>
        <taxon>Pseudomonadati</taxon>
        <taxon>Pseudomonadota</taxon>
        <taxon>Alphaproteobacteria</taxon>
        <taxon>Hyphomicrobiales</taxon>
        <taxon>Nitrobacteraceae</taxon>
        <taxon>Afipia</taxon>
    </lineage>
</organism>
<gene>
    <name evidence="3" type="ORF">G4V63_28145</name>
</gene>
<dbReference type="PANTHER" id="PTHR48106:SF13">
    <property type="entry name" value="QUINONE OXIDOREDUCTASE-RELATED"/>
    <property type="match status" value="1"/>
</dbReference>
<evidence type="ECO:0000256" key="1">
    <source>
        <dbReference type="ARBA" id="ARBA00022857"/>
    </source>
</evidence>
<protein>
    <submittedName>
        <fullName evidence="3">Quinone oxidoreductase</fullName>
    </submittedName>
</protein>
<dbReference type="AlphaFoldDB" id="A0A7C9VSE1"/>
<accession>A0A7C9VSE1</accession>
<keyword evidence="1" id="KW-0521">NADP</keyword>
<evidence type="ECO:0000256" key="2">
    <source>
        <dbReference type="ARBA" id="ARBA00023002"/>
    </source>
</evidence>
<proteinExistence type="predicted"/>
<keyword evidence="2" id="KW-0560">Oxidoreductase</keyword>
<dbReference type="SUPFAM" id="SSF50129">
    <property type="entry name" value="GroES-like"/>
    <property type="match status" value="1"/>
</dbReference>
<dbReference type="InterPro" id="IPR011032">
    <property type="entry name" value="GroES-like_sf"/>
</dbReference>
<sequence>MTKAVRVHQVGGPEVMIYEDVEVPPPGPGEVRIRQHAIGLNFIDTYYRTGLYKA</sequence>
<keyword evidence="4" id="KW-1185">Reference proteome</keyword>
<feature type="non-terminal residue" evidence="3">
    <location>
        <position position="54"/>
    </location>
</feature>
<evidence type="ECO:0000313" key="4">
    <source>
        <dbReference type="Proteomes" id="UP000480266"/>
    </source>
</evidence>
<dbReference type="EMBL" id="JAAMRR010001434">
    <property type="protein sequence ID" value="NGX98934.1"/>
    <property type="molecule type" value="Genomic_DNA"/>
</dbReference>
<dbReference type="PANTHER" id="PTHR48106">
    <property type="entry name" value="QUINONE OXIDOREDUCTASE PIG3-RELATED"/>
    <property type="match status" value="1"/>
</dbReference>